<name>A0A225VJY6_9STRA</name>
<reference evidence="10" key="1">
    <citation type="submission" date="2017-03" db="EMBL/GenBank/DDBJ databases">
        <title>Phytopthora megakarya and P. palmivora, two closely related causual agents of cacao black pod achieved similar genome size and gene model numbers by different mechanisms.</title>
        <authorList>
            <person name="Ali S."/>
            <person name="Shao J."/>
            <person name="Larry D.J."/>
            <person name="Kronmiller B."/>
            <person name="Shen D."/>
            <person name="Strem M.D."/>
            <person name="Melnick R.L."/>
            <person name="Guiltinan M.J."/>
            <person name="Tyler B.M."/>
            <person name="Meinhardt L.W."/>
            <person name="Bailey B.A."/>
        </authorList>
    </citation>
    <scope>NUCLEOTIDE SEQUENCE [LARGE SCALE GENOMIC DNA]</scope>
    <source>
        <strain evidence="10">zdho120</strain>
    </source>
</reference>
<evidence type="ECO:0000313" key="9">
    <source>
        <dbReference type="EMBL" id="OWZ05198.1"/>
    </source>
</evidence>
<dbReference type="PANTHER" id="PTHR24276">
    <property type="entry name" value="POLYSERASE-RELATED"/>
    <property type="match status" value="1"/>
</dbReference>
<protein>
    <submittedName>
        <fullName evidence="9">Glucanase inhibitor protein</fullName>
    </submittedName>
</protein>
<dbReference type="Gene3D" id="2.40.10.10">
    <property type="entry name" value="Trypsin-like serine proteases"/>
    <property type="match status" value="1"/>
</dbReference>
<dbReference type="Pfam" id="PF00089">
    <property type="entry name" value="Trypsin"/>
    <property type="match status" value="1"/>
</dbReference>
<dbReference type="STRING" id="4795.A0A225VJY6"/>
<evidence type="ECO:0000256" key="7">
    <source>
        <dbReference type="SAM" id="SignalP"/>
    </source>
</evidence>
<sequence>MKFLSTVAISLLLGVASAILGGEVVPNGTKTYTAGLRTFPNSTTFCAGALISPTHVLTSAICDQRTINYVTVGAHNVNGTNDGEVIKVKAVHIHPNFDINATIQTWAWDYAIVTLEKPSTFSPVNISSNISDVREGMPLTVIGWGVFNCEDEYYPIELRRVTLEAWGNQRCGEMYSRFSRSQQCAGGIANRGTSPGDLGAPLIKENNEGVADDLLLGTNTGGYRCGSDYPNIFSRVTTVLPWIKSIVNGQ</sequence>
<evidence type="ECO:0000259" key="8">
    <source>
        <dbReference type="PROSITE" id="PS50240"/>
    </source>
</evidence>
<keyword evidence="5" id="KW-1015">Disulfide bond</keyword>
<evidence type="ECO:0000256" key="4">
    <source>
        <dbReference type="ARBA" id="ARBA00023026"/>
    </source>
</evidence>
<dbReference type="CDD" id="cd00190">
    <property type="entry name" value="Tryp_SPc"/>
    <property type="match status" value="1"/>
</dbReference>
<keyword evidence="10" id="KW-1185">Reference proteome</keyword>
<feature type="chain" id="PRO_5013189056" evidence="7">
    <location>
        <begin position="19"/>
        <end position="250"/>
    </location>
</feature>
<dbReference type="GO" id="GO:0005576">
    <property type="term" value="C:extracellular region"/>
    <property type="evidence" value="ECO:0007669"/>
    <property type="project" value="UniProtKB-SubCell"/>
</dbReference>
<dbReference type="InterPro" id="IPR001254">
    <property type="entry name" value="Trypsin_dom"/>
</dbReference>
<dbReference type="EMBL" id="NBNE01004560">
    <property type="protein sequence ID" value="OWZ05198.1"/>
    <property type="molecule type" value="Genomic_DNA"/>
</dbReference>
<evidence type="ECO:0000256" key="5">
    <source>
        <dbReference type="ARBA" id="ARBA00023157"/>
    </source>
</evidence>
<evidence type="ECO:0000256" key="2">
    <source>
        <dbReference type="ARBA" id="ARBA00022525"/>
    </source>
</evidence>
<feature type="domain" description="Peptidase S1" evidence="8">
    <location>
        <begin position="19"/>
        <end position="248"/>
    </location>
</feature>
<dbReference type="PROSITE" id="PS50240">
    <property type="entry name" value="TRYPSIN_DOM"/>
    <property type="match status" value="1"/>
</dbReference>
<dbReference type="GO" id="GO:0004252">
    <property type="term" value="F:serine-type endopeptidase activity"/>
    <property type="evidence" value="ECO:0007669"/>
    <property type="project" value="InterPro"/>
</dbReference>
<keyword evidence="3 7" id="KW-0732">Signal</keyword>
<dbReference type="AlphaFoldDB" id="A0A225VJY6"/>
<evidence type="ECO:0000256" key="6">
    <source>
        <dbReference type="ARBA" id="ARBA00023180"/>
    </source>
</evidence>
<accession>A0A225VJY6</accession>
<dbReference type="GO" id="GO:0006508">
    <property type="term" value="P:proteolysis"/>
    <property type="evidence" value="ECO:0007669"/>
    <property type="project" value="InterPro"/>
</dbReference>
<evidence type="ECO:0000256" key="1">
    <source>
        <dbReference type="ARBA" id="ARBA00004613"/>
    </source>
</evidence>
<comment type="subcellular location">
    <subcellularLocation>
        <location evidence="1">Secreted</location>
    </subcellularLocation>
</comment>
<keyword evidence="4" id="KW-0843">Virulence</keyword>
<dbReference type="SUPFAM" id="SSF50494">
    <property type="entry name" value="Trypsin-like serine proteases"/>
    <property type="match status" value="1"/>
</dbReference>
<evidence type="ECO:0000313" key="10">
    <source>
        <dbReference type="Proteomes" id="UP000198211"/>
    </source>
</evidence>
<feature type="signal peptide" evidence="7">
    <location>
        <begin position="1"/>
        <end position="18"/>
    </location>
</feature>
<organism evidence="9 10">
    <name type="scientific">Phytophthora megakarya</name>
    <dbReference type="NCBI Taxonomy" id="4795"/>
    <lineage>
        <taxon>Eukaryota</taxon>
        <taxon>Sar</taxon>
        <taxon>Stramenopiles</taxon>
        <taxon>Oomycota</taxon>
        <taxon>Peronosporomycetes</taxon>
        <taxon>Peronosporales</taxon>
        <taxon>Peronosporaceae</taxon>
        <taxon>Phytophthora</taxon>
    </lineage>
</organism>
<keyword evidence="6" id="KW-0325">Glycoprotein</keyword>
<dbReference type="InterPro" id="IPR050430">
    <property type="entry name" value="Peptidase_S1"/>
</dbReference>
<keyword evidence="2" id="KW-0964">Secreted</keyword>
<evidence type="ECO:0000256" key="3">
    <source>
        <dbReference type="ARBA" id="ARBA00022729"/>
    </source>
</evidence>
<proteinExistence type="predicted"/>
<dbReference type="InterPro" id="IPR043504">
    <property type="entry name" value="Peptidase_S1_PA_chymotrypsin"/>
</dbReference>
<dbReference type="SMART" id="SM00020">
    <property type="entry name" value="Tryp_SPc"/>
    <property type="match status" value="1"/>
</dbReference>
<dbReference type="Proteomes" id="UP000198211">
    <property type="component" value="Unassembled WGS sequence"/>
</dbReference>
<dbReference type="OrthoDB" id="93931at2759"/>
<comment type="caution">
    <text evidence="9">The sequence shown here is derived from an EMBL/GenBank/DDBJ whole genome shotgun (WGS) entry which is preliminary data.</text>
</comment>
<dbReference type="PANTHER" id="PTHR24276:SF98">
    <property type="entry name" value="FI18310P1-RELATED"/>
    <property type="match status" value="1"/>
</dbReference>
<dbReference type="InterPro" id="IPR009003">
    <property type="entry name" value="Peptidase_S1_PA"/>
</dbReference>
<gene>
    <name evidence="9" type="ORF">PHMEG_00022755</name>
</gene>